<protein>
    <submittedName>
        <fullName evidence="1">Uncharacterized protein</fullName>
    </submittedName>
</protein>
<accession>A0ABY9JXZ1</accession>
<evidence type="ECO:0000313" key="2">
    <source>
        <dbReference type="Proteomes" id="UP001197974"/>
    </source>
</evidence>
<dbReference type="RefSeq" id="WP_264190002.1">
    <property type="nucleotide sequence ID" value="NZ_CP129013.1"/>
</dbReference>
<keyword evidence="2" id="KW-1185">Reference proteome</keyword>
<evidence type="ECO:0000313" key="1">
    <source>
        <dbReference type="EMBL" id="WLR42511.1"/>
    </source>
</evidence>
<reference evidence="1 2" key="1">
    <citation type="submission" date="2023-06" db="EMBL/GenBank/DDBJ databases">
        <title>Five Gram-positive bacteria isolated from mangrove sediments in Shenzhen, Guangdong, China.</title>
        <authorList>
            <person name="Yu S."/>
            <person name="Zheng W."/>
            <person name="Huang Y."/>
        </authorList>
    </citation>
    <scope>NUCLEOTIDE SEQUENCE [LARGE SCALE GENOMIC DNA]</scope>
    <source>
        <strain evidence="1 2">SaN35-3</strain>
    </source>
</reference>
<proteinExistence type="predicted"/>
<gene>
    <name evidence="1" type="ORF">LC087_17745</name>
</gene>
<sequence>MNSIISHYSPPVTSRKRGLNIKLAIHFIEFVHLNYALNSDEALF</sequence>
<dbReference type="Proteomes" id="UP001197974">
    <property type="component" value="Chromosome"/>
</dbReference>
<dbReference type="EMBL" id="CP129013">
    <property type="protein sequence ID" value="WLR42511.1"/>
    <property type="molecule type" value="Genomic_DNA"/>
</dbReference>
<organism evidence="1 2">
    <name type="scientific">Bacillus carboniphilus</name>
    <dbReference type="NCBI Taxonomy" id="86663"/>
    <lineage>
        <taxon>Bacteria</taxon>
        <taxon>Bacillati</taxon>
        <taxon>Bacillota</taxon>
        <taxon>Bacilli</taxon>
        <taxon>Bacillales</taxon>
        <taxon>Bacillaceae</taxon>
        <taxon>Bacillus</taxon>
    </lineage>
</organism>
<name>A0ABY9JXZ1_9BACI</name>